<dbReference type="AlphaFoldDB" id="A0A502G6Z9"/>
<feature type="signal peptide" evidence="2">
    <location>
        <begin position="1"/>
        <end position="19"/>
    </location>
</feature>
<name>A0A502G6Z9_9PROT</name>
<dbReference type="Proteomes" id="UP000317078">
    <property type="component" value="Unassembled WGS sequence"/>
</dbReference>
<feature type="region of interest" description="Disordered" evidence="1">
    <location>
        <begin position="24"/>
        <end position="91"/>
    </location>
</feature>
<gene>
    <name evidence="3" type="ORF">EAH89_10655</name>
</gene>
<evidence type="ECO:0000313" key="4">
    <source>
        <dbReference type="Proteomes" id="UP000317078"/>
    </source>
</evidence>
<evidence type="ECO:0000313" key="3">
    <source>
        <dbReference type="EMBL" id="TPG57392.1"/>
    </source>
</evidence>
<feature type="chain" id="PRO_5021267985" evidence="2">
    <location>
        <begin position="20"/>
        <end position="91"/>
    </location>
</feature>
<keyword evidence="4" id="KW-1185">Reference proteome</keyword>
<dbReference type="EMBL" id="RCZP01000008">
    <property type="protein sequence ID" value="TPG57392.1"/>
    <property type="molecule type" value="Genomic_DNA"/>
</dbReference>
<proteinExistence type="predicted"/>
<protein>
    <submittedName>
        <fullName evidence="3">Uncharacterized protein</fullName>
    </submittedName>
</protein>
<reference evidence="3 4" key="1">
    <citation type="journal article" date="2019" name="Environ. Microbiol.">
        <title>Species interactions and distinct microbial communities in high Arctic permafrost affected cryosols are associated with the CH4 and CO2 gas fluxes.</title>
        <authorList>
            <person name="Altshuler I."/>
            <person name="Hamel J."/>
            <person name="Turney S."/>
            <person name="Magnuson E."/>
            <person name="Levesque R."/>
            <person name="Greer C."/>
            <person name="Whyte L.G."/>
        </authorList>
    </citation>
    <scope>NUCLEOTIDE SEQUENCE [LARGE SCALE GENOMIC DNA]</scope>
    <source>
        <strain evidence="3 4">S9.3B</strain>
    </source>
</reference>
<sequence length="91" mass="9089">MKNYAFALAVTLMALPALAQSPVTQNAGSPQVMVPTAPHPGHPATMVPDQGAGVPGAAAFPAAPHGPDHRNDGPPSPQAGVPGIQDPSQQN</sequence>
<evidence type="ECO:0000256" key="2">
    <source>
        <dbReference type="SAM" id="SignalP"/>
    </source>
</evidence>
<accession>A0A502G6Z9</accession>
<organism evidence="3 4">
    <name type="scientific">Muricoccus nepalensis</name>
    <dbReference type="NCBI Taxonomy" id="1854500"/>
    <lineage>
        <taxon>Bacteria</taxon>
        <taxon>Pseudomonadati</taxon>
        <taxon>Pseudomonadota</taxon>
        <taxon>Alphaproteobacteria</taxon>
        <taxon>Acetobacterales</taxon>
        <taxon>Roseomonadaceae</taxon>
        <taxon>Muricoccus</taxon>
    </lineage>
</organism>
<keyword evidence="2" id="KW-0732">Signal</keyword>
<evidence type="ECO:0000256" key="1">
    <source>
        <dbReference type="SAM" id="MobiDB-lite"/>
    </source>
</evidence>
<comment type="caution">
    <text evidence="3">The sequence shown here is derived from an EMBL/GenBank/DDBJ whole genome shotgun (WGS) entry which is preliminary data.</text>
</comment>
<feature type="compositionally biased region" description="Low complexity" evidence="1">
    <location>
        <begin position="51"/>
        <end position="65"/>
    </location>
</feature>